<feature type="active site" description="Nucleophile" evidence="18">
    <location>
        <position position="114"/>
    </location>
</feature>
<dbReference type="SUPFAM" id="SSF55120">
    <property type="entry name" value="Pseudouridine synthase"/>
    <property type="match status" value="1"/>
</dbReference>
<dbReference type="InterPro" id="IPR041708">
    <property type="entry name" value="PUS1/PUS2-like"/>
</dbReference>
<dbReference type="KEGG" id="aqu:100636947"/>
<sequence>MLILRKAWRHIVKWREKIPIMAESLEPPAKRIKTQEEEQAEGNGVEENKSLLKRRKCALVIAYCGKGYMGMQMNPGVPTIEGELMTALWKAGAISEAHKDSQNKLGFQRCGRTDKGVSAARQVVSLKMVPHQSMVSAINEHLPEQIRIIGLKRVSKSFNSKNACTSRLYEYLLPTYVFAPFKATNMDYRITATEINRIQALLNMYKGTHKFHNFTSGKKPTDPSCHRYIMSFVIGSPFVKNDLEFVSLNVEGQSFMIHQIRKMIGLVIAVVRGYMNDDAITQAFEPPQTDIPRAPALGLFLDQVYYKSYNRRFGDDGVHEKLEWTEYEDTVSRFKDEYIYRHIIETELREHVFLHWLHTLQLHDFYKSRQDQSTTHTHATEADSHTAEADTLTTEADSHTAEADTHTTEADLHTTEAGESTEDQTDAKTIAVADSESKI</sequence>
<evidence type="ECO:0000256" key="14">
    <source>
        <dbReference type="ARBA" id="ARBA00075153"/>
    </source>
</evidence>
<name>A0AAN0IY43_AMPQE</name>
<accession>A0AAN0IY43</accession>
<feature type="domain" description="Pseudouridine synthase I TruA alpha/beta" evidence="21">
    <location>
        <begin position="203"/>
        <end position="306"/>
    </location>
</feature>
<evidence type="ECO:0000259" key="21">
    <source>
        <dbReference type="Pfam" id="PF01416"/>
    </source>
</evidence>
<dbReference type="NCBIfam" id="TIGR00071">
    <property type="entry name" value="hisT_truA"/>
    <property type="match status" value="1"/>
</dbReference>
<evidence type="ECO:0000256" key="20">
    <source>
        <dbReference type="SAM" id="MobiDB-lite"/>
    </source>
</evidence>
<dbReference type="RefSeq" id="XP_019849694.1">
    <property type="nucleotide sequence ID" value="XM_019994135.1"/>
</dbReference>
<evidence type="ECO:0000256" key="11">
    <source>
        <dbReference type="ARBA" id="ARBA00064589"/>
    </source>
</evidence>
<dbReference type="GO" id="GO:1990481">
    <property type="term" value="P:mRNA pseudouridine synthesis"/>
    <property type="evidence" value="ECO:0007669"/>
    <property type="project" value="TreeGrafter"/>
</dbReference>
<evidence type="ECO:0000256" key="8">
    <source>
        <dbReference type="ARBA" id="ARBA00036943"/>
    </source>
</evidence>
<keyword evidence="7" id="KW-0539">Nucleus</keyword>
<keyword evidence="23" id="KW-1185">Reference proteome</keyword>
<dbReference type="PANTHER" id="PTHR11142">
    <property type="entry name" value="PSEUDOURIDYLATE SYNTHASE"/>
    <property type="match status" value="1"/>
</dbReference>
<dbReference type="GO" id="GO:0005634">
    <property type="term" value="C:nucleus"/>
    <property type="evidence" value="ECO:0007669"/>
    <property type="project" value="UniProtKB-SubCell"/>
</dbReference>
<evidence type="ECO:0000256" key="17">
    <source>
        <dbReference type="ARBA" id="ARBA00081344"/>
    </source>
</evidence>
<dbReference type="InterPro" id="IPR020097">
    <property type="entry name" value="PsdUridine_synth_TruA_a/b_dom"/>
</dbReference>
<dbReference type="FunFam" id="3.30.70.660:FF:000002">
    <property type="entry name" value="tRNA pseudouridine synthase"/>
    <property type="match status" value="1"/>
</dbReference>
<dbReference type="InterPro" id="IPR020094">
    <property type="entry name" value="TruA/RsuA/RluB/E/F_N"/>
</dbReference>
<dbReference type="AlphaFoldDB" id="A0AAN0IY43"/>
<evidence type="ECO:0000313" key="23">
    <source>
        <dbReference type="Proteomes" id="UP000007879"/>
    </source>
</evidence>
<evidence type="ECO:0000256" key="7">
    <source>
        <dbReference type="ARBA" id="ARBA00023242"/>
    </source>
</evidence>
<protein>
    <recommendedName>
        <fullName evidence="13">Pseudouridylate synthase 1 homolog</fullName>
        <ecNumber evidence="12">5.4.99.12</ecNumber>
    </recommendedName>
    <alternativeName>
        <fullName evidence="14">tRNA pseudouridine synthase 1</fullName>
    </alternativeName>
    <alternativeName>
        <fullName evidence="17">tRNA pseudouridine(38-40) synthase</fullName>
    </alternativeName>
    <alternativeName>
        <fullName evidence="15">tRNA pseudouridylate synthase I</fullName>
    </alternativeName>
    <alternativeName>
        <fullName evidence="16">tRNA-uridine isomerase I</fullName>
    </alternativeName>
</protein>
<dbReference type="Gene3D" id="3.30.70.580">
    <property type="entry name" value="Pseudouridine synthase I, catalytic domain, N-terminal subdomain"/>
    <property type="match status" value="1"/>
</dbReference>
<dbReference type="EnsemblMetazoa" id="XM_019994135.1">
    <property type="protein sequence ID" value="XP_019849694.1"/>
    <property type="gene ID" value="LOC100636947"/>
</dbReference>
<dbReference type="Pfam" id="PF01416">
    <property type="entry name" value="PseudoU_synth_1"/>
    <property type="match status" value="1"/>
</dbReference>
<dbReference type="EC" id="5.4.99.12" evidence="12"/>
<dbReference type="CDD" id="cd02568">
    <property type="entry name" value="PseudoU_synth_PUS1_PUS2"/>
    <property type="match status" value="1"/>
</dbReference>
<proteinExistence type="inferred from homology"/>
<feature type="compositionally biased region" description="Basic and acidic residues" evidence="20">
    <location>
        <begin position="378"/>
        <end position="388"/>
    </location>
</feature>
<reference evidence="23" key="1">
    <citation type="journal article" date="2010" name="Nature">
        <title>The Amphimedon queenslandica genome and the evolution of animal complexity.</title>
        <authorList>
            <person name="Srivastava M."/>
            <person name="Simakov O."/>
            <person name="Chapman J."/>
            <person name="Fahey B."/>
            <person name="Gauthier M.E."/>
            <person name="Mitros T."/>
            <person name="Richards G.S."/>
            <person name="Conaco C."/>
            <person name="Dacre M."/>
            <person name="Hellsten U."/>
            <person name="Larroux C."/>
            <person name="Putnam N.H."/>
            <person name="Stanke M."/>
            <person name="Adamska M."/>
            <person name="Darling A."/>
            <person name="Degnan S.M."/>
            <person name="Oakley T.H."/>
            <person name="Plachetzki D.C."/>
            <person name="Zhai Y."/>
            <person name="Adamski M."/>
            <person name="Calcino A."/>
            <person name="Cummins S.F."/>
            <person name="Goodstein D.M."/>
            <person name="Harris C."/>
            <person name="Jackson D.J."/>
            <person name="Leys S.P."/>
            <person name="Shu S."/>
            <person name="Woodcroft B.J."/>
            <person name="Vervoort M."/>
            <person name="Kosik K.S."/>
            <person name="Manning G."/>
            <person name="Degnan B.M."/>
            <person name="Rokhsar D.S."/>
        </authorList>
    </citation>
    <scope>NUCLEOTIDE SEQUENCE [LARGE SCALE GENOMIC DNA]</scope>
</reference>
<evidence type="ECO:0000256" key="5">
    <source>
        <dbReference type="ARBA" id="ARBA00022694"/>
    </source>
</evidence>
<comment type="function">
    <text evidence="10">Pseudouridylate synthase that catalyzes pseudouridylation of tRNAs and mRNAs. Acts on positions 27/28 in the anticodon stem and also positions 34 and 36 in the anticodon of an intron containing tRNA. Also catalyzes pseudouridylation of mRNAs: mediates pseudouridylation of mRNAs with the consensus sequence 5'-UGUAG-3'. Acts as a regulator of pre-mRNA splicing by mediating pseudouridylation of pre-mRNAs at locations associated with alternatively spliced regions. Pseudouridylation of pre-mRNAs near splice sites directly regulates mRNA splicing and mRNA 3'-end processing. Involved in regulation of nuclear receptor activity through pseudouridylation of SRA1 mRNA.</text>
</comment>
<dbReference type="GO" id="GO:0031119">
    <property type="term" value="P:tRNA pseudouridine synthesis"/>
    <property type="evidence" value="ECO:0007669"/>
    <property type="project" value="InterPro"/>
</dbReference>
<dbReference type="InterPro" id="IPR020103">
    <property type="entry name" value="PsdUridine_synth_cat_dom_sf"/>
</dbReference>
<organism evidence="22 23">
    <name type="scientific">Amphimedon queenslandica</name>
    <name type="common">Sponge</name>
    <dbReference type="NCBI Taxonomy" id="400682"/>
    <lineage>
        <taxon>Eukaryota</taxon>
        <taxon>Metazoa</taxon>
        <taxon>Porifera</taxon>
        <taxon>Demospongiae</taxon>
        <taxon>Heteroscleromorpha</taxon>
        <taxon>Haplosclerida</taxon>
        <taxon>Niphatidae</taxon>
        <taxon>Amphimedon</taxon>
    </lineage>
</organism>
<feature type="binding site" evidence="19">
    <location>
        <position position="169"/>
    </location>
    <ligand>
        <name>substrate</name>
    </ligand>
</feature>
<evidence type="ECO:0000256" key="15">
    <source>
        <dbReference type="ARBA" id="ARBA00079087"/>
    </source>
</evidence>
<evidence type="ECO:0000313" key="22">
    <source>
        <dbReference type="EnsemblMetazoa" id="XP_019849694.1"/>
    </source>
</evidence>
<reference evidence="22" key="2">
    <citation type="submission" date="2024-06" db="UniProtKB">
        <authorList>
            <consortium name="EnsemblMetazoa"/>
        </authorList>
    </citation>
    <scope>IDENTIFICATION</scope>
</reference>
<feature type="compositionally biased region" description="Basic and acidic residues" evidence="20">
    <location>
        <begin position="396"/>
        <end position="416"/>
    </location>
</feature>
<dbReference type="HAMAP" id="MF_00171">
    <property type="entry name" value="TruA"/>
    <property type="match status" value="1"/>
</dbReference>
<evidence type="ECO:0000256" key="6">
    <source>
        <dbReference type="ARBA" id="ARBA00023235"/>
    </source>
</evidence>
<evidence type="ECO:0000256" key="4">
    <source>
        <dbReference type="ARBA" id="ARBA00022664"/>
    </source>
</evidence>
<evidence type="ECO:0000256" key="1">
    <source>
        <dbReference type="ARBA" id="ARBA00001166"/>
    </source>
</evidence>
<evidence type="ECO:0000256" key="19">
    <source>
        <dbReference type="PIRSR" id="PIRSR641708-2"/>
    </source>
</evidence>
<evidence type="ECO:0000256" key="10">
    <source>
        <dbReference type="ARBA" id="ARBA00053709"/>
    </source>
</evidence>
<dbReference type="PANTHER" id="PTHR11142:SF4">
    <property type="entry name" value="PSEUDOURIDYLATE SYNTHASE 1 HOMOLOG"/>
    <property type="match status" value="1"/>
</dbReference>
<evidence type="ECO:0000256" key="9">
    <source>
        <dbReference type="ARBA" id="ARBA00052184"/>
    </source>
</evidence>
<comment type="catalytic activity">
    <reaction evidence="1">
        <text>a uridine in mRNA = a pseudouridine in mRNA</text>
        <dbReference type="Rhea" id="RHEA:56644"/>
        <dbReference type="Rhea" id="RHEA-COMP:14658"/>
        <dbReference type="Rhea" id="RHEA-COMP:14659"/>
        <dbReference type="ChEBI" id="CHEBI:65314"/>
        <dbReference type="ChEBI" id="CHEBI:65315"/>
    </reaction>
</comment>
<evidence type="ECO:0000256" key="12">
    <source>
        <dbReference type="ARBA" id="ARBA00066509"/>
    </source>
</evidence>
<dbReference type="Proteomes" id="UP000007879">
    <property type="component" value="Unassembled WGS sequence"/>
</dbReference>
<keyword evidence="4" id="KW-0507">mRNA processing</keyword>
<dbReference type="Gene3D" id="3.30.70.660">
    <property type="entry name" value="Pseudouridine synthase I, catalytic domain, C-terminal subdomain"/>
    <property type="match status" value="1"/>
</dbReference>
<comment type="catalytic activity">
    <reaction evidence="9">
        <text>uridine(38/39/40) in tRNA = pseudouridine(38/39/40) in tRNA</text>
        <dbReference type="Rhea" id="RHEA:22376"/>
        <dbReference type="Rhea" id="RHEA-COMP:10085"/>
        <dbReference type="Rhea" id="RHEA-COMP:10087"/>
        <dbReference type="ChEBI" id="CHEBI:65314"/>
        <dbReference type="ChEBI" id="CHEBI:65315"/>
        <dbReference type="EC" id="5.4.99.12"/>
    </reaction>
</comment>
<dbReference type="GO" id="GO:0003723">
    <property type="term" value="F:RNA binding"/>
    <property type="evidence" value="ECO:0007669"/>
    <property type="project" value="InterPro"/>
</dbReference>
<dbReference type="GeneID" id="100636947"/>
<dbReference type="GO" id="GO:0160147">
    <property type="term" value="F:tRNA pseudouridine(38-40) synthase activity"/>
    <property type="evidence" value="ECO:0007669"/>
    <property type="project" value="UniProtKB-EC"/>
</dbReference>
<comment type="catalytic activity">
    <reaction evidence="8">
        <text>a uridine in tRNA = a pseudouridine in tRNA</text>
        <dbReference type="Rhea" id="RHEA:54572"/>
        <dbReference type="Rhea" id="RHEA-COMP:13339"/>
        <dbReference type="Rhea" id="RHEA-COMP:13934"/>
        <dbReference type="ChEBI" id="CHEBI:65314"/>
        <dbReference type="ChEBI" id="CHEBI:65315"/>
    </reaction>
</comment>
<dbReference type="FunFam" id="3.30.70.580:FF:000002">
    <property type="entry name" value="tRNA pseudouridine synthase"/>
    <property type="match status" value="1"/>
</dbReference>
<dbReference type="InterPro" id="IPR020095">
    <property type="entry name" value="PsdUridine_synth_TruA_C"/>
</dbReference>
<comment type="subcellular location">
    <subcellularLocation>
        <location evidence="2">Nucleus</location>
    </subcellularLocation>
</comment>
<dbReference type="InterPro" id="IPR001406">
    <property type="entry name" value="PsdUridine_synth_TruA"/>
</dbReference>
<evidence type="ECO:0000256" key="13">
    <source>
        <dbReference type="ARBA" id="ARBA00068582"/>
    </source>
</evidence>
<comment type="subunit">
    <text evidence="11">Monomer. Forms a complex with RARG and the SRA1 RNA in the nucleus.</text>
</comment>
<feature type="region of interest" description="Disordered" evidence="20">
    <location>
        <begin position="373"/>
        <end position="439"/>
    </location>
</feature>
<evidence type="ECO:0000256" key="18">
    <source>
        <dbReference type="PIRSR" id="PIRSR641708-1"/>
    </source>
</evidence>
<keyword evidence="6" id="KW-0413">Isomerase</keyword>
<evidence type="ECO:0000256" key="2">
    <source>
        <dbReference type="ARBA" id="ARBA00004123"/>
    </source>
</evidence>
<evidence type="ECO:0000256" key="16">
    <source>
        <dbReference type="ARBA" id="ARBA00080849"/>
    </source>
</evidence>
<keyword evidence="5" id="KW-0819">tRNA processing</keyword>
<comment type="similarity">
    <text evidence="3">Belongs to the tRNA pseudouridine synthase TruA family.</text>
</comment>
<dbReference type="GO" id="GO:0006397">
    <property type="term" value="P:mRNA processing"/>
    <property type="evidence" value="ECO:0007669"/>
    <property type="project" value="UniProtKB-KW"/>
</dbReference>
<evidence type="ECO:0000256" key="3">
    <source>
        <dbReference type="ARBA" id="ARBA00009375"/>
    </source>
</evidence>